<evidence type="ECO:0000313" key="3">
    <source>
        <dbReference type="Proteomes" id="UP000244338"/>
    </source>
</evidence>
<comment type="caution">
    <text evidence="2">The sequence shown here is derived from an EMBL/GenBank/DDBJ whole genome shotgun (WGS) entry which is preliminary data.</text>
</comment>
<accession>A0A2R6Y1W4</accession>
<organism evidence="2 3">
    <name type="scientific">Candidatus Carbonibacillus altaicus</name>
    <dbReference type="NCBI Taxonomy" id="2163959"/>
    <lineage>
        <taxon>Bacteria</taxon>
        <taxon>Bacillati</taxon>
        <taxon>Bacillota</taxon>
        <taxon>Bacilli</taxon>
        <taxon>Bacillales</taxon>
        <taxon>Candidatus Carbonibacillus</taxon>
    </lineage>
</organism>
<proteinExistence type="predicted"/>
<evidence type="ECO:0000256" key="1">
    <source>
        <dbReference type="SAM" id="MobiDB-lite"/>
    </source>
</evidence>
<feature type="region of interest" description="Disordered" evidence="1">
    <location>
        <begin position="1"/>
        <end position="22"/>
    </location>
</feature>
<sequence length="42" mass="4703">MAHGFLKNAVPAPTFPRFDHGRAIQNPWTPGLRVKHGLEIQP</sequence>
<reference evidence="3" key="1">
    <citation type="journal article" date="2018" name="Sci. Rep.">
        <title>Lignite coal burning seam in the remote Altai Mountains harbors a hydrogen-driven thermophilic microbial community.</title>
        <authorList>
            <person name="Kadnikov V.V."/>
            <person name="Mardanov A.V."/>
            <person name="Ivasenko D.A."/>
            <person name="Antsiferov D.V."/>
            <person name="Beletsky A.V."/>
            <person name="Karnachuk O.V."/>
            <person name="Ravin N.V."/>
        </authorList>
    </citation>
    <scope>NUCLEOTIDE SEQUENCE [LARGE SCALE GENOMIC DNA]</scope>
</reference>
<dbReference type="EMBL" id="PEBX01000022">
    <property type="protein sequence ID" value="PTQ56651.1"/>
    <property type="molecule type" value="Genomic_DNA"/>
</dbReference>
<protein>
    <submittedName>
        <fullName evidence="2">Uncharacterized protein</fullName>
    </submittedName>
</protein>
<dbReference type="AlphaFoldDB" id="A0A2R6Y1W4"/>
<dbReference type="Proteomes" id="UP000244338">
    <property type="component" value="Unassembled WGS sequence"/>
</dbReference>
<gene>
    <name evidence="2" type="ORF">BSOLF_2801</name>
</gene>
<name>A0A2R6Y1W4_9BACL</name>
<evidence type="ECO:0000313" key="2">
    <source>
        <dbReference type="EMBL" id="PTQ56651.1"/>
    </source>
</evidence>